<dbReference type="Pfam" id="PF00912">
    <property type="entry name" value="Transgly"/>
    <property type="match status" value="1"/>
</dbReference>
<organism evidence="5 6">
    <name type="scientific">Corynebacterium lehmanniae</name>
    <dbReference type="NCBI Taxonomy" id="2913497"/>
    <lineage>
        <taxon>Bacteria</taxon>
        <taxon>Bacillati</taxon>
        <taxon>Actinomycetota</taxon>
        <taxon>Actinomycetes</taxon>
        <taxon>Mycobacteriales</taxon>
        <taxon>Corynebacteriaceae</taxon>
        <taxon>Corynebacterium</taxon>
    </lineage>
</organism>
<keyword evidence="3" id="KW-0812">Transmembrane</keyword>
<evidence type="ECO:0000256" key="2">
    <source>
        <dbReference type="SAM" id="MobiDB-lite"/>
    </source>
</evidence>
<dbReference type="SUPFAM" id="SSF53955">
    <property type="entry name" value="Lysozyme-like"/>
    <property type="match status" value="1"/>
</dbReference>
<dbReference type="PANTHER" id="PTHR32282:SF34">
    <property type="entry name" value="PENICILLIN-BINDING PROTEIN 1A"/>
    <property type="match status" value="1"/>
</dbReference>
<name>A0ABT4RAF0_9CORY</name>
<feature type="non-terminal residue" evidence="5">
    <location>
        <position position="126"/>
    </location>
</feature>
<comment type="caution">
    <text evidence="5">The sequence shown here is derived from an EMBL/GenBank/DDBJ whole genome shotgun (WGS) entry which is preliminary data.</text>
</comment>
<evidence type="ECO:0000313" key="5">
    <source>
        <dbReference type="EMBL" id="MCZ9292530.1"/>
    </source>
</evidence>
<keyword evidence="3" id="KW-0472">Membrane</keyword>
<keyword evidence="3" id="KW-1133">Transmembrane helix</keyword>
<keyword evidence="1" id="KW-0808">Transferase</keyword>
<evidence type="ECO:0000256" key="1">
    <source>
        <dbReference type="ARBA" id="ARBA00022679"/>
    </source>
</evidence>
<feature type="region of interest" description="Disordered" evidence="2">
    <location>
        <begin position="1"/>
        <end position="28"/>
    </location>
</feature>
<dbReference type="InterPro" id="IPR023346">
    <property type="entry name" value="Lysozyme-like_dom_sf"/>
</dbReference>
<dbReference type="InterPro" id="IPR050396">
    <property type="entry name" value="Glycosyltr_51/Transpeptidase"/>
</dbReference>
<evidence type="ECO:0000259" key="4">
    <source>
        <dbReference type="Pfam" id="PF00912"/>
    </source>
</evidence>
<dbReference type="PANTHER" id="PTHR32282">
    <property type="entry name" value="BINDING PROTEIN TRANSPEPTIDASE, PUTATIVE-RELATED"/>
    <property type="match status" value="1"/>
</dbReference>
<dbReference type="EMBL" id="JAKMUR010000020">
    <property type="protein sequence ID" value="MCZ9292530.1"/>
    <property type="molecule type" value="Genomic_DNA"/>
</dbReference>
<feature type="compositionally biased region" description="Basic and acidic residues" evidence="2">
    <location>
        <begin position="1"/>
        <end position="10"/>
    </location>
</feature>
<keyword evidence="6" id="KW-1185">Reference proteome</keyword>
<sequence length="126" mass="14062">MTEQSAEKNTAKAKGSSGTTAVKKKKKSRAWQWVLAFLLFLLLLACVPVGWFMWKYSKAEVPEPGEIETAQISSIYFNDGENELARLVPPEGNREQVPLESVPEEVQNAVLAAEDRDFWTNSGFSP</sequence>
<protein>
    <submittedName>
        <fullName evidence="5">Transglycosylase domain-containing protein</fullName>
    </submittedName>
</protein>
<reference evidence="5" key="1">
    <citation type="submission" date="2022-02" db="EMBL/GenBank/DDBJ databases">
        <title>Corynebacterium sp. from urogenital microbiome.</title>
        <authorList>
            <person name="Cappelli E.A."/>
            <person name="Ribeiro T.G."/>
            <person name="Peixe L."/>
        </authorList>
    </citation>
    <scope>NUCLEOTIDE SEQUENCE</scope>
    <source>
        <strain evidence="5">C8Ua_144</strain>
    </source>
</reference>
<gene>
    <name evidence="5" type="ORF">L8U61_10320</name>
</gene>
<dbReference type="InterPro" id="IPR001264">
    <property type="entry name" value="Glyco_trans_51"/>
</dbReference>
<accession>A0ABT4RAF0</accession>
<dbReference type="RefSeq" id="WP_269952726.1">
    <property type="nucleotide sequence ID" value="NZ_JAKMUR010000020.1"/>
</dbReference>
<proteinExistence type="predicted"/>
<evidence type="ECO:0000256" key="3">
    <source>
        <dbReference type="SAM" id="Phobius"/>
    </source>
</evidence>
<feature type="domain" description="Glycosyl transferase family 51" evidence="4">
    <location>
        <begin position="85"/>
        <end position="125"/>
    </location>
</feature>
<dbReference type="Gene3D" id="1.10.3810.10">
    <property type="entry name" value="Biosynthetic peptidoglycan transglycosylase-like"/>
    <property type="match status" value="1"/>
</dbReference>
<evidence type="ECO:0000313" key="6">
    <source>
        <dbReference type="Proteomes" id="UP001146453"/>
    </source>
</evidence>
<feature type="transmembrane region" description="Helical" evidence="3">
    <location>
        <begin position="33"/>
        <end position="54"/>
    </location>
</feature>
<dbReference type="Proteomes" id="UP001146453">
    <property type="component" value="Unassembled WGS sequence"/>
</dbReference>
<dbReference type="InterPro" id="IPR036950">
    <property type="entry name" value="PBP_transglycosylase"/>
</dbReference>